<reference evidence="15 16" key="2">
    <citation type="journal article" date="2018" name="Int. J. Syst. Evol. Microbiol.">
        <title>Marinobacterium aestuarii sp. nov., a benzene-degrading marine bacterium isolated from estuary sediment.</title>
        <authorList>
            <person name="Bae S.S."/>
            <person name="Jung J."/>
            <person name="Chung D."/>
            <person name="Baek K."/>
        </authorList>
    </citation>
    <scope>NUCLEOTIDE SEQUENCE [LARGE SCALE GENOMIC DNA]</scope>
    <source>
        <strain evidence="15 16">ST58-10</strain>
    </source>
</reference>
<evidence type="ECO:0000256" key="6">
    <source>
        <dbReference type="ARBA" id="ARBA00022847"/>
    </source>
</evidence>
<dbReference type="AlphaFoldDB" id="A0A1A9EXD0"/>
<keyword evidence="16" id="KW-1185">Reference proteome</keyword>
<dbReference type="PANTHER" id="PTHR48086">
    <property type="entry name" value="SODIUM/PROLINE SYMPORTER-RELATED"/>
    <property type="match status" value="1"/>
</dbReference>
<evidence type="ECO:0000256" key="11">
    <source>
        <dbReference type="ARBA" id="ARBA00023201"/>
    </source>
</evidence>
<dbReference type="EMBL" id="CP015839">
    <property type="protein sequence ID" value="ANG62291.1"/>
    <property type="molecule type" value="Genomic_DNA"/>
</dbReference>
<keyword evidence="13" id="KW-0175">Coiled coil</keyword>
<dbReference type="RefSeq" id="WP_067380017.1">
    <property type="nucleotide sequence ID" value="NZ_CP015839.1"/>
</dbReference>
<dbReference type="GO" id="GO:0005886">
    <property type="term" value="C:plasma membrane"/>
    <property type="evidence" value="ECO:0007669"/>
    <property type="project" value="UniProtKB-SubCell"/>
</dbReference>
<feature type="transmembrane region" description="Helical" evidence="14">
    <location>
        <begin position="281"/>
        <end position="306"/>
    </location>
</feature>
<reference evidence="16" key="1">
    <citation type="submission" date="2016-05" db="EMBL/GenBank/DDBJ databases">
        <authorList>
            <person name="Baek K."/>
            <person name="Yang S.-J."/>
        </authorList>
    </citation>
    <scope>NUCLEOTIDE SEQUENCE [LARGE SCALE GENOMIC DNA]</scope>
    <source>
        <strain evidence="16">ST58-10</strain>
    </source>
</reference>
<accession>A0A1A9EXD0</accession>
<evidence type="ECO:0000256" key="10">
    <source>
        <dbReference type="ARBA" id="ARBA00023136"/>
    </source>
</evidence>
<feature type="coiled-coil region" evidence="13">
    <location>
        <begin position="670"/>
        <end position="732"/>
    </location>
</feature>
<evidence type="ECO:0000256" key="1">
    <source>
        <dbReference type="ARBA" id="ARBA00004651"/>
    </source>
</evidence>
<feature type="transmembrane region" description="Helical" evidence="14">
    <location>
        <begin position="495"/>
        <end position="513"/>
    </location>
</feature>
<evidence type="ECO:0000256" key="12">
    <source>
        <dbReference type="ARBA" id="ARBA00033708"/>
    </source>
</evidence>
<dbReference type="InterPro" id="IPR038377">
    <property type="entry name" value="Na/Glc_symporter_sf"/>
</dbReference>
<feature type="transmembrane region" description="Helical" evidence="14">
    <location>
        <begin position="154"/>
        <end position="175"/>
    </location>
</feature>
<keyword evidence="10 14" id="KW-0472">Membrane</keyword>
<dbReference type="KEGG" id="mars:A8C75_07155"/>
<feature type="transmembrane region" description="Helical" evidence="14">
    <location>
        <begin position="37"/>
        <end position="56"/>
    </location>
</feature>
<evidence type="ECO:0000256" key="14">
    <source>
        <dbReference type="SAM" id="Phobius"/>
    </source>
</evidence>
<dbReference type="CDD" id="cd10322">
    <property type="entry name" value="SLC5sbd"/>
    <property type="match status" value="1"/>
</dbReference>
<keyword evidence="4" id="KW-1003">Cell membrane</keyword>
<evidence type="ECO:0000313" key="15">
    <source>
        <dbReference type="EMBL" id="ANG62291.1"/>
    </source>
</evidence>
<feature type="transmembrane region" description="Helical" evidence="14">
    <location>
        <begin position="401"/>
        <end position="428"/>
    </location>
</feature>
<feature type="transmembrane region" description="Helical" evidence="14">
    <location>
        <begin position="6"/>
        <end position="25"/>
    </location>
</feature>
<comment type="catalytic activity">
    <reaction evidence="12">
        <text>L-proline(in) + Na(+)(in) = L-proline(out) + Na(+)(out)</text>
        <dbReference type="Rhea" id="RHEA:28967"/>
        <dbReference type="ChEBI" id="CHEBI:29101"/>
        <dbReference type="ChEBI" id="CHEBI:60039"/>
    </reaction>
</comment>
<feature type="transmembrane region" description="Helical" evidence="14">
    <location>
        <begin position="375"/>
        <end position="395"/>
    </location>
</feature>
<keyword evidence="11" id="KW-0739">Sodium transport</keyword>
<sequence length="735" mass="80450">MFSPTTVTIVVLLYMGILFSIAQLVEKRVERNGQAKRGPWIYALSLAVYATSWTFYGSVGLASHSGLLFLGIYAGALIAIALWWVILRPMVAAKETFHITSIADFISTRYNRSQTIAAAVTLIALIGALPYIALQLEAIISSFNLITSGNNPGVGGFTGLMVTLVMIIFTIVFGARRLDPTERHPGMITVLAVECVVKLVAFMAIGVFVTLTVFGGLTPLLERLSEGDLRHLTRISSYKGDGLTWLTFIILSFAGIQLLPRQFHVAVVENSDQQHIKTAMWLFPLYLILINLFVLPIAGAGLISDLPISMADFYVLLIPQQAGEQALTLLVFIGGFSAATAMVLVTTMTLATMASNHLLLPLFERTPGLRRARGSLLQVRWVLIALILVSAYGFAVEFAESYLLVTIGLLSFAAVLQFAPALFGGLFWKRGNSAGALAGLCVGFLIWCYTLALPTFIRQGWYEPGLLTEGPWGITQLRPEALLGLDGLPTLTHSVFWSLLINIGAYVLGSLLYSPGKGERTLTSDFLSAMLPQQHRSRARHTGLHAYIDLAPKIAEARSLLAKYLSSDKAEAAVHNLLQDLQVADKPHITIIELVEFHRSLEHILAGAIGAASAHSAIEASIHYSDREAADLKALYSHIVSELNGPHLTASALNSPSAAAQGSADHYGMVSELQRSIEKLEQNIKQQKNEISQLETKLEERYTDIFRYRIDAQKLLQENELLRRELGALRAEDQL</sequence>
<gene>
    <name evidence="15" type="ORF">A8C75_07155</name>
</gene>
<evidence type="ECO:0000256" key="13">
    <source>
        <dbReference type="SAM" id="Coils"/>
    </source>
</evidence>
<evidence type="ECO:0000256" key="5">
    <source>
        <dbReference type="ARBA" id="ARBA00022692"/>
    </source>
</evidence>
<evidence type="ECO:0000256" key="7">
    <source>
        <dbReference type="ARBA" id="ARBA00022989"/>
    </source>
</evidence>
<dbReference type="STRING" id="1821621.A8C75_07155"/>
<protein>
    <recommendedName>
        <fullName evidence="17">Sodium:solute symporter</fullName>
    </recommendedName>
</protein>
<feature type="transmembrane region" description="Helical" evidence="14">
    <location>
        <begin position="116"/>
        <end position="134"/>
    </location>
</feature>
<evidence type="ECO:0000256" key="3">
    <source>
        <dbReference type="ARBA" id="ARBA00022448"/>
    </source>
</evidence>
<comment type="similarity">
    <text evidence="2">Belongs to the sodium:solute symporter (SSF) (TC 2.A.21) family.</text>
</comment>
<evidence type="ECO:0000256" key="2">
    <source>
        <dbReference type="ARBA" id="ARBA00006434"/>
    </source>
</evidence>
<evidence type="ECO:0000256" key="4">
    <source>
        <dbReference type="ARBA" id="ARBA00022475"/>
    </source>
</evidence>
<keyword evidence="8" id="KW-0915">Sodium</keyword>
<keyword evidence="5 14" id="KW-0812">Transmembrane</keyword>
<keyword evidence="3" id="KW-0813">Transport</keyword>
<dbReference type="PANTHER" id="PTHR48086:SF3">
    <property type="entry name" value="SODIUM_PROLINE SYMPORTER"/>
    <property type="match status" value="1"/>
</dbReference>
<keyword evidence="9" id="KW-0406">Ion transport</keyword>
<comment type="subcellular location">
    <subcellularLocation>
        <location evidence="1">Cell membrane</location>
        <topology evidence="1">Multi-pass membrane protein</topology>
    </subcellularLocation>
</comment>
<dbReference type="Proteomes" id="UP000078070">
    <property type="component" value="Chromosome"/>
</dbReference>
<proteinExistence type="inferred from homology"/>
<feature type="transmembrane region" description="Helical" evidence="14">
    <location>
        <begin position="187"/>
        <end position="214"/>
    </location>
</feature>
<evidence type="ECO:0000313" key="16">
    <source>
        <dbReference type="Proteomes" id="UP000078070"/>
    </source>
</evidence>
<feature type="transmembrane region" description="Helical" evidence="14">
    <location>
        <begin position="68"/>
        <end position="87"/>
    </location>
</feature>
<feature type="transmembrane region" description="Helical" evidence="14">
    <location>
        <begin position="242"/>
        <end position="260"/>
    </location>
</feature>
<dbReference type="InterPro" id="IPR050277">
    <property type="entry name" value="Sodium:Solute_Symporter"/>
</dbReference>
<name>A0A1A9EXD0_9GAMM</name>
<evidence type="ECO:0000256" key="9">
    <source>
        <dbReference type="ARBA" id="ARBA00023065"/>
    </source>
</evidence>
<dbReference type="PROSITE" id="PS50283">
    <property type="entry name" value="NA_SOLUT_SYMP_3"/>
    <property type="match status" value="1"/>
</dbReference>
<organism evidence="15 16">
    <name type="scientific">Marinobacterium aestuarii</name>
    <dbReference type="NCBI Taxonomy" id="1821621"/>
    <lineage>
        <taxon>Bacteria</taxon>
        <taxon>Pseudomonadati</taxon>
        <taxon>Pseudomonadota</taxon>
        <taxon>Gammaproteobacteria</taxon>
        <taxon>Oceanospirillales</taxon>
        <taxon>Oceanospirillaceae</taxon>
        <taxon>Marinobacterium</taxon>
    </lineage>
</organism>
<dbReference type="InterPro" id="IPR001734">
    <property type="entry name" value="Na/solute_symporter"/>
</dbReference>
<feature type="transmembrane region" description="Helical" evidence="14">
    <location>
        <begin position="326"/>
        <end position="354"/>
    </location>
</feature>
<evidence type="ECO:0000256" key="8">
    <source>
        <dbReference type="ARBA" id="ARBA00023053"/>
    </source>
</evidence>
<dbReference type="Gene3D" id="1.20.1730.10">
    <property type="entry name" value="Sodium/glucose cotransporter"/>
    <property type="match status" value="1"/>
</dbReference>
<evidence type="ECO:0008006" key="17">
    <source>
        <dbReference type="Google" id="ProtNLM"/>
    </source>
</evidence>
<dbReference type="OrthoDB" id="9764438at2"/>
<keyword evidence="7 14" id="KW-1133">Transmembrane helix</keyword>
<keyword evidence="6" id="KW-0769">Symport</keyword>
<feature type="transmembrane region" description="Helical" evidence="14">
    <location>
        <begin position="435"/>
        <end position="457"/>
    </location>
</feature>
<dbReference type="GO" id="GO:0015293">
    <property type="term" value="F:symporter activity"/>
    <property type="evidence" value="ECO:0007669"/>
    <property type="project" value="UniProtKB-KW"/>
</dbReference>
<dbReference type="GO" id="GO:0006814">
    <property type="term" value="P:sodium ion transport"/>
    <property type="evidence" value="ECO:0007669"/>
    <property type="project" value="UniProtKB-KW"/>
</dbReference>